<feature type="domain" description="TonB-dependent receptor plug" evidence="2">
    <location>
        <begin position="224"/>
        <end position="327"/>
    </location>
</feature>
<dbReference type="SUPFAM" id="SSF49464">
    <property type="entry name" value="Carboxypeptidase regulatory domain-like"/>
    <property type="match status" value="1"/>
</dbReference>
<dbReference type="PROSITE" id="PS52016">
    <property type="entry name" value="TONB_DEPENDENT_REC_3"/>
    <property type="match status" value="1"/>
</dbReference>
<comment type="similarity">
    <text evidence="1">Belongs to the TonB-dependent receptor family.</text>
</comment>
<sequence>MIFYPFVRLLPWSLTLRSLLIMKLIIIISLLTMMQVFAEGRAQTINLHVRNKSLRQVMEQVQQQSGLDFFLHGKTLADTKISIELKDATLREAMDKIVLPLHMEWVKREDVIVIRHAKEELLDYMTTVQQRSINGRVENEKGEPIDRATVLVKGTNISTSTNATGDFSLTLPEANAVLIFSSIGFQSQEQTVGSESNVRIVLKEHVGDLDEVVVLGYGSQKRANVIGAVSTINGSSLENRSTATLSSSLAGLASGVNVQTSTGKPGADGASILVRGTGTLNNTSPLVVIDGIVGNMDALNPNDVESISVLKDAATAAIYGSLGSNGVIVITTKKGAKGKNNISYTGMTAMLRPNNMPEFVTDYADHMRLVNEGFTNLGQASVYTDATIKLWEDAKGNPDGLTEFGIPNYVAYPNTDWGKELMGQRKLLQNHNLSLNGGTDQTQYLFSVGYFDNPGTMPETGADKIRMRINLQSKVAKFLTLGTQTFGDMQNLSVSDVVTAYSYLTQTVPGVYPFYNNVYGFPAAAEESATANNAIAFLNGQGGKHQVNRLNSTIFAKVNLWKGLEFESRVNYNQSYTEVRNYQVPYEKWNFATNKLSTAALSPAQITTSFGLTKGYNLIIDNILRYAGTFGLHDVGGIVGYNEQYFNQFTSGAAKLGLVHPDLTTFNSATTMSSITGDEIDYGLRSVFGRVNYAYDNRYLVEAVMRYDGSSRFGESKRWGVFPAFSAGWRISEETFMAPLRTYIDDLRIRGSWGRTGNNASGNYDHLPSYGTVNYSFNNQAIRGLAQTKLGNDLLHWETTTTTNLGLTAAALKGKLTFEFDVYKGLTDGILFVPNIPATTGTATASTMNIAEVSKKGLELTLGYQDRVNDFKYGVSGNFAYNSNRVEKYKGLLEEGYITDAGGNQIYQSNIGMVSTGGTNRILEGHAINEFYLYQTYQGVGNHFNSDGSVNIHGGPKDGMIRTEQDMDWLRAMVDAGYKFQPADGIDPTKIWYGDLIYSDLNGDGIYGNVYDQQFAKRRTTPSYNFGLSINLSYKGFDASMIWSAATGMSYYWNELYLNSSIVAQGKSVPALVANDHYYYNSSNPSDPNNNLNGRFPRLKGVTDAQNGRTSNFYFYDASFVKLRNLQIGYTLPTDLVNRCSVSRLRLYVAGENLLTFTKFPGLDPEIGAVANYPTIRQYALGLNVTF</sequence>
<dbReference type="InterPro" id="IPR012910">
    <property type="entry name" value="Plug_dom"/>
</dbReference>
<dbReference type="Pfam" id="PF07715">
    <property type="entry name" value="Plug"/>
    <property type="match status" value="1"/>
</dbReference>
<evidence type="ECO:0000313" key="3">
    <source>
        <dbReference type="EMBL" id="QGA25939.1"/>
    </source>
</evidence>
<keyword evidence="1" id="KW-0813">Transport</keyword>
<dbReference type="GO" id="GO:0009279">
    <property type="term" value="C:cell outer membrane"/>
    <property type="evidence" value="ECO:0007669"/>
    <property type="project" value="UniProtKB-SubCell"/>
</dbReference>
<dbReference type="InterPro" id="IPR037066">
    <property type="entry name" value="Plug_dom_sf"/>
</dbReference>
<keyword evidence="4" id="KW-1185">Reference proteome</keyword>
<keyword evidence="1" id="KW-0812">Transmembrane</keyword>
<dbReference type="KEGG" id="sphe:GFH32_06240"/>
<evidence type="ECO:0000259" key="2">
    <source>
        <dbReference type="Pfam" id="PF07715"/>
    </source>
</evidence>
<dbReference type="InterPro" id="IPR023996">
    <property type="entry name" value="TonB-dep_OMP_SusC/RagA"/>
</dbReference>
<dbReference type="Gene3D" id="3.55.50.30">
    <property type="match status" value="1"/>
</dbReference>
<dbReference type="SUPFAM" id="SSF56935">
    <property type="entry name" value="Porins"/>
    <property type="match status" value="1"/>
</dbReference>
<keyword evidence="1" id="KW-1134">Transmembrane beta strand</keyword>
<dbReference type="NCBIfam" id="TIGR04057">
    <property type="entry name" value="SusC_RagA_signa"/>
    <property type="match status" value="1"/>
</dbReference>
<evidence type="ECO:0000313" key="4">
    <source>
        <dbReference type="Proteomes" id="UP000326921"/>
    </source>
</evidence>
<dbReference type="InterPro" id="IPR039426">
    <property type="entry name" value="TonB-dep_rcpt-like"/>
</dbReference>
<proteinExistence type="inferred from homology"/>
<protein>
    <submittedName>
        <fullName evidence="3">SusC/RagA family TonB-linked outer membrane protein</fullName>
    </submittedName>
</protein>
<keyword evidence="1" id="KW-0998">Cell outer membrane</keyword>
<keyword evidence="1" id="KW-0472">Membrane</keyword>
<dbReference type="InterPro" id="IPR008969">
    <property type="entry name" value="CarboxyPept-like_regulatory"/>
</dbReference>
<comment type="subcellular location">
    <subcellularLocation>
        <location evidence="1">Cell outer membrane</location>
        <topology evidence="1">Multi-pass membrane protein</topology>
    </subcellularLocation>
</comment>
<dbReference type="Pfam" id="PF13715">
    <property type="entry name" value="CarbopepD_reg_2"/>
    <property type="match status" value="1"/>
</dbReference>
<name>A0A5Q0Q9V7_9SPHI</name>
<reference evidence="3 4" key="1">
    <citation type="submission" date="2019-10" db="EMBL/GenBank/DDBJ databases">
        <authorList>
            <person name="Dong K."/>
        </authorList>
    </citation>
    <scope>NUCLEOTIDE SEQUENCE [LARGE SCALE GENOMIC DNA]</scope>
    <source>
        <strain evidence="4">dk4302</strain>
    </source>
</reference>
<accession>A0A5Q0Q9V7</accession>
<dbReference type="Gene3D" id="2.170.130.10">
    <property type="entry name" value="TonB-dependent receptor, plug domain"/>
    <property type="match status" value="1"/>
</dbReference>
<dbReference type="FunFam" id="2.170.130.10:FF:000003">
    <property type="entry name" value="SusC/RagA family TonB-linked outer membrane protein"/>
    <property type="match status" value="1"/>
</dbReference>
<dbReference type="InterPro" id="IPR023997">
    <property type="entry name" value="TonB-dep_OMP_SusC/RagA_CS"/>
</dbReference>
<dbReference type="EMBL" id="CP045652">
    <property type="protein sequence ID" value="QGA25939.1"/>
    <property type="molecule type" value="Genomic_DNA"/>
</dbReference>
<dbReference type="Gene3D" id="2.60.40.1120">
    <property type="entry name" value="Carboxypeptidase-like, regulatory domain"/>
    <property type="match status" value="1"/>
</dbReference>
<evidence type="ECO:0000256" key="1">
    <source>
        <dbReference type="PROSITE-ProRule" id="PRU01360"/>
    </source>
</evidence>
<dbReference type="AlphaFoldDB" id="A0A5Q0Q9V7"/>
<dbReference type="NCBIfam" id="TIGR04056">
    <property type="entry name" value="OMP_RagA_SusC"/>
    <property type="match status" value="1"/>
</dbReference>
<dbReference type="Proteomes" id="UP000326921">
    <property type="component" value="Chromosome"/>
</dbReference>
<organism evidence="3 4">
    <name type="scientific">Sphingobacterium zhuxiongii</name>
    <dbReference type="NCBI Taxonomy" id="2662364"/>
    <lineage>
        <taxon>Bacteria</taxon>
        <taxon>Pseudomonadati</taxon>
        <taxon>Bacteroidota</taxon>
        <taxon>Sphingobacteriia</taxon>
        <taxon>Sphingobacteriales</taxon>
        <taxon>Sphingobacteriaceae</taxon>
        <taxon>Sphingobacterium</taxon>
    </lineage>
</organism>
<gene>
    <name evidence="3" type="ORF">GFH32_06240</name>
</gene>